<name>A0A4Z2J618_9TELE</name>
<dbReference type="Proteomes" id="UP000314294">
    <property type="component" value="Unassembled WGS sequence"/>
</dbReference>
<organism evidence="1 2">
    <name type="scientific">Liparis tanakae</name>
    <name type="common">Tanaka's snailfish</name>
    <dbReference type="NCBI Taxonomy" id="230148"/>
    <lineage>
        <taxon>Eukaryota</taxon>
        <taxon>Metazoa</taxon>
        <taxon>Chordata</taxon>
        <taxon>Craniata</taxon>
        <taxon>Vertebrata</taxon>
        <taxon>Euteleostomi</taxon>
        <taxon>Actinopterygii</taxon>
        <taxon>Neopterygii</taxon>
        <taxon>Teleostei</taxon>
        <taxon>Neoteleostei</taxon>
        <taxon>Acanthomorphata</taxon>
        <taxon>Eupercaria</taxon>
        <taxon>Perciformes</taxon>
        <taxon>Cottioidei</taxon>
        <taxon>Cottales</taxon>
        <taxon>Liparidae</taxon>
        <taxon>Liparis</taxon>
    </lineage>
</organism>
<comment type="caution">
    <text evidence="1">The sequence shown here is derived from an EMBL/GenBank/DDBJ whole genome shotgun (WGS) entry which is preliminary data.</text>
</comment>
<dbReference type="EMBL" id="SRLO01000024">
    <property type="protein sequence ID" value="TNN84942.1"/>
    <property type="molecule type" value="Genomic_DNA"/>
</dbReference>
<dbReference type="AlphaFoldDB" id="A0A4Z2J618"/>
<evidence type="ECO:0000313" key="2">
    <source>
        <dbReference type="Proteomes" id="UP000314294"/>
    </source>
</evidence>
<gene>
    <name evidence="1" type="ORF">EYF80_004987</name>
</gene>
<keyword evidence="2" id="KW-1185">Reference proteome</keyword>
<reference evidence="1 2" key="1">
    <citation type="submission" date="2019-03" db="EMBL/GenBank/DDBJ databases">
        <title>First draft genome of Liparis tanakae, snailfish: a comprehensive survey of snailfish specific genes.</title>
        <authorList>
            <person name="Kim W."/>
            <person name="Song I."/>
            <person name="Jeong J.-H."/>
            <person name="Kim D."/>
            <person name="Kim S."/>
            <person name="Ryu S."/>
            <person name="Song J.Y."/>
            <person name="Lee S.K."/>
        </authorList>
    </citation>
    <scope>NUCLEOTIDE SEQUENCE [LARGE SCALE GENOMIC DNA]</scope>
    <source>
        <tissue evidence="1">Muscle</tissue>
    </source>
</reference>
<protein>
    <submittedName>
        <fullName evidence="1">Uncharacterized protein</fullName>
    </submittedName>
</protein>
<sequence>MSRLSPSFPVGLLQSNGIKEVGGVRRPPANLHLHSLRRGEETRSTEHGASHHIGLQRTNLYIFSLDTWRFNEAQGLITNVIKRPRRLFGEVNTTQA</sequence>
<accession>A0A4Z2J618</accession>
<evidence type="ECO:0000313" key="1">
    <source>
        <dbReference type="EMBL" id="TNN84942.1"/>
    </source>
</evidence>
<proteinExistence type="predicted"/>